<dbReference type="Gene3D" id="3.30.470.10">
    <property type="match status" value="1"/>
</dbReference>
<dbReference type="InterPro" id="IPR043132">
    <property type="entry name" value="BCAT-like_C"/>
</dbReference>
<dbReference type="GO" id="GO:0003824">
    <property type="term" value="F:catalytic activity"/>
    <property type="evidence" value="ECO:0007669"/>
    <property type="project" value="InterPro"/>
</dbReference>
<dbReference type="EMBL" id="JANCYU010000013">
    <property type="protein sequence ID" value="KAK4523257.1"/>
    <property type="molecule type" value="Genomic_DNA"/>
</dbReference>
<dbReference type="Pfam" id="PF01063">
    <property type="entry name" value="Aminotran_4"/>
    <property type="match status" value="1"/>
</dbReference>
<dbReference type="AlphaFoldDB" id="A0AAV9I7P2"/>
<evidence type="ECO:0000313" key="1">
    <source>
        <dbReference type="EMBL" id="KAK4523257.1"/>
    </source>
</evidence>
<comment type="caution">
    <text evidence="1">The sequence shown here is derived from an EMBL/GenBank/DDBJ whole genome shotgun (WGS) entry which is preliminary data.</text>
</comment>
<gene>
    <name evidence="1" type="ORF">GAYE_PCTG50G1150</name>
</gene>
<dbReference type="InterPro" id="IPR036038">
    <property type="entry name" value="Aminotransferase-like"/>
</dbReference>
<proteinExistence type="predicted"/>
<organism evidence="1 2">
    <name type="scientific">Galdieria yellowstonensis</name>
    <dbReference type="NCBI Taxonomy" id="3028027"/>
    <lineage>
        <taxon>Eukaryota</taxon>
        <taxon>Rhodophyta</taxon>
        <taxon>Bangiophyceae</taxon>
        <taxon>Galdieriales</taxon>
        <taxon>Galdieriaceae</taxon>
        <taxon>Galdieria</taxon>
    </lineage>
</organism>
<sequence>MAKSTWKKQNAENTILSLCGVAINGLSVSRDLLPKACWESAPEFLRAFPQGAYTTMRTTQDRHCVIALDRHLSRLASSLQALREHQQVEFVDSQDFNTVSSLKEPVILTVREAISSLERQLLSHGKEEIVQNYVVSIVVLVPLKGRQVVARAAAVQGSVSHQPQLLQSVFYSRQCPLAKDSLWVRHRSQLYTCNQKPAKELLLLSEDNTCLEGSTSNFFVVYRQGCVKTAASRVLVGIASQFVEEACRQLSISLVYEAPNLQDIQDWTEVFITNCVKIVQPVQSIYLPPCFTQQRVLDFAVEHYQYTWKIREKVLELMSHETCDVYSDADTFQRKHRQWNQWLQLQSSQVAND</sequence>
<protein>
    <submittedName>
        <fullName evidence="1">Uncharacterized protein</fullName>
    </submittedName>
</protein>
<dbReference type="PANTHER" id="PTHR47703">
    <property type="entry name" value="D-AMINOACID AMINOTRANSFERASE-LIKE PLP-DEPENDENT ENZYMES SUPERFAMILY PROTEIN"/>
    <property type="match status" value="1"/>
</dbReference>
<name>A0AAV9I7P2_9RHOD</name>
<keyword evidence="2" id="KW-1185">Reference proteome</keyword>
<dbReference type="InterPro" id="IPR001544">
    <property type="entry name" value="Aminotrans_IV"/>
</dbReference>
<dbReference type="Proteomes" id="UP001300502">
    <property type="component" value="Unassembled WGS sequence"/>
</dbReference>
<dbReference type="Gene3D" id="3.20.10.10">
    <property type="entry name" value="D-amino Acid Aminotransferase, subunit A, domain 2"/>
    <property type="match status" value="1"/>
</dbReference>
<dbReference type="PANTHER" id="PTHR47703:SF2">
    <property type="entry name" value="D-AMINOACID AMINOTRANSFERASE-LIKE PLP-DEPENDENT ENZYMES SUPERFAMILY PROTEIN"/>
    <property type="match status" value="1"/>
</dbReference>
<reference evidence="1 2" key="1">
    <citation type="submission" date="2022-07" db="EMBL/GenBank/DDBJ databases">
        <title>Genome-wide signatures of adaptation to extreme environments.</title>
        <authorList>
            <person name="Cho C.H."/>
            <person name="Yoon H.S."/>
        </authorList>
    </citation>
    <scope>NUCLEOTIDE SEQUENCE [LARGE SCALE GENOMIC DNA]</scope>
    <source>
        <strain evidence="1 2">108.79 E11</strain>
    </source>
</reference>
<evidence type="ECO:0000313" key="2">
    <source>
        <dbReference type="Proteomes" id="UP001300502"/>
    </source>
</evidence>
<accession>A0AAV9I7P2</accession>
<dbReference type="InterPro" id="IPR043131">
    <property type="entry name" value="BCAT-like_N"/>
</dbReference>
<dbReference type="SUPFAM" id="SSF56752">
    <property type="entry name" value="D-aminoacid aminotransferase-like PLP-dependent enzymes"/>
    <property type="match status" value="1"/>
</dbReference>